<dbReference type="OrthoDB" id="2325158at2"/>
<dbReference type="eggNOG" id="COG3212">
    <property type="taxonomic scope" value="Bacteria"/>
</dbReference>
<protein>
    <recommendedName>
        <fullName evidence="2">PepSY domain-containing protein</fullName>
    </recommendedName>
</protein>
<feature type="transmembrane region" description="Helical" evidence="1">
    <location>
        <begin position="7"/>
        <end position="26"/>
    </location>
</feature>
<keyword evidence="1" id="KW-0812">Transmembrane</keyword>
<dbReference type="Gene3D" id="3.10.450.40">
    <property type="match status" value="2"/>
</dbReference>
<dbReference type="InterPro" id="IPR025711">
    <property type="entry name" value="PepSY"/>
</dbReference>
<keyword evidence="1" id="KW-0472">Membrane</keyword>
<feature type="domain" description="PepSY" evidence="2">
    <location>
        <begin position="141"/>
        <end position="197"/>
    </location>
</feature>
<organism evidence="3 4">
    <name type="scientific">Lactobacillus hamsteri DSM 5661 = JCM 6256</name>
    <dbReference type="NCBI Taxonomy" id="1423754"/>
    <lineage>
        <taxon>Bacteria</taxon>
        <taxon>Bacillati</taxon>
        <taxon>Bacillota</taxon>
        <taxon>Bacilli</taxon>
        <taxon>Lactobacillales</taxon>
        <taxon>Lactobacillaceae</taxon>
        <taxon>Lactobacillus</taxon>
    </lineage>
</organism>
<evidence type="ECO:0000256" key="1">
    <source>
        <dbReference type="SAM" id="Phobius"/>
    </source>
</evidence>
<dbReference type="STRING" id="1423754.FC39_GL000045"/>
<keyword evidence="1" id="KW-1133">Transmembrane helix</keyword>
<proteinExistence type="predicted"/>
<dbReference type="Proteomes" id="UP000051223">
    <property type="component" value="Unassembled WGS sequence"/>
</dbReference>
<keyword evidence="4" id="KW-1185">Reference proteome</keyword>
<dbReference type="Pfam" id="PF03413">
    <property type="entry name" value="PepSY"/>
    <property type="match status" value="1"/>
</dbReference>
<dbReference type="RefSeq" id="WP_025080220.1">
    <property type="nucleotide sequence ID" value="NZ_AZGI01000006.1"/>
</dbReference>
<gene>
    <name evidence="3" type="ORF">FC39_GL000045</name>
</gene>
<comment type="caution">
    <text evidence="3">The sequence shown here is derived from an EMBL/GenBank/DDBJ whole genome shotgun (WGS) entry which is preliminary data.</text>
</comment>
<accession>A0A0R1YEX2</accession>
<evidence type="ECO:0000259" key="2">
    <source>
        <dbReference type="Pfam" id="PF03413"/>
    </source>
</evidence>
<reference evidence="3 4" key="1">
    <citation type="journal article" date="2015" name="Genome Announc.">
        <title>Expanding the biotechnology potential of lactobacilli through comparative genomics of 213 strains and associated genera.</title>
        <authorList>
            <person name="Sun Z."/>
            <person name="Harris H.M."/>
            <person name="McCann A."/>
            <person name="Guo C."/>
            <person name="Argimon S."/>
            <person name="Zhang W."/>
            <person name="Yang X."/>
            <person name="Jeffery I.B."/>
            <person name="Cooney J.C."/>
            <person name="Kagawa T.F."/>
            <person name="Liu W."/>
            <person name="Song Y."/>
            <person name="Salvetti E."/>
            <person name="Wrobel A."/>
            <person name="Rasinkangas P."/>
            <person name="Parkhill J."/>
            <person name="Rea M.C."/>
            <person name="O'Sullivan O."/>
            <person name="Ritari J."/>
            <person name="Douillard F.P."/>
            <person name="Paul Ross R."/>
            <person name="Yang R."/>
            <person name="Briner A.E."/>
            <person name="Felis G.E."/>
            <person name="de Vos W.M."/>
            <person name="Barrangou R."/>
            <person name="Klaenhammer T.R."/>
            <person name="Caufield P.W."/>
            <person name="Cui Y."/>
            <person name="Zhang H."/>
            <person name="O'Toole P.W."/>
        </authorList>
    </citation>
    <scope>NUCLEOTIDE SEQUENCE [LARGE SCALE GENOMIC DNA]</scope>
    <source>
        <strain evidence="3 4">DSM 5661</strain>
    </source>
</reference>
<dbReference type="AlphaFoldDB" id="A0A0R1YEX2"/>
<evidence type="ECO:0000313" key="4">
    <source>
        <dbReference type="Proteomes" id="UP000051223"/>
    </source>
</evidence>
<evidence type="ECO:0000313" key="3">
    <source>
        <dbReference type="EMBL" id="KRM40849.1"/>
    </source>
</evidence>
<dbReference type="EMBL" id="AZGI01000006">
    <property type="protein sequence ID" value="KRM40849.1"/>
    <property type="molecule type" value="Genomic_DNA"/>
</dbReference>
<sequence>MKKILKFVASLLIGIAIGTAATYFYFSNKNNQVTQIKKETTTTNENVVSLAATEDVPKIRVGLNQAINKFTRLYSSANISEVNLKIQGENYIYDIAGFDAKKDCSIQIDASNDLIIGQSTLRHDYEYNETDPVKLDFNKIISRNEASQIAIQKVGGGEAREWLLKTQKDKPIWMVTVIDKNEIYKITINALTKEIID</sequence>
<dbReference type="PATRIC" id="fig|1423754.3.peg.45"/>
<name>A0A0R1YEX2_9LACO</name>